<sequence>MAILSSRQAGPALALALMCVSTGKPARAADQAAGQDNAAEVKALRGEVEQLRSLVRELKSRLDAVAPQQAALPPPSQEALGQEASGQASPAPQSPAAAGPAPTRSAGIQPPPTALPPAALPPAAIPPAGQPAPTGIASATASTAGRLGVPATRLPPRQTIGDNITGASRIDNAAPPNDPDLKGFIEIPGTETAIRIGGYAKVDAIVDPSFVGDRDEFNAGAIPFGKRVGHRATVNARGTRFTMDVRRPSVLGGSLRFYVENDFYGDGESYGFALHHAYGQLGNTYGGFGYSAFVDADVLPDTLDDWGPGAVNFLRTASVRQSFKVAPGASLTVSIERPESDLQLADPQKTVEKMPDIVLLGRLEDSRGHVQLGGLIRRISYRDSVTGDGDSATAYGITASGSVSLFDKDLFLASVTYGAGVARYMNDLNGLGLDAAIRPDGRLRLTRMIGGTAGYTHYWSEDFRSNLVLSALKLSDGGYLDPDDIAQTRYGAFNLIWSPAGSLSVGLEGLLGWQKRQNDLSRNASRIQATVKYDFVR</sequence>
<name>A0A2T4I6J4_9SPHN</name>
<comment type="caution">
    <text evidence="2">The sequence shown here is derived from an EMBL/GenBank/DDBJ whole genome shotgun (WGS) entry which is preliminary data.</text>
</comment>
<organism evidence="2 3">
    <name type="scientific">Edaphosphingomonas fennica</name>
    <dbReference type="NCBI Taxonomy" id="114404"/>
    <lineage>
        <taxon>Bacteria</taxon>
        <taxon>Pseudomonadati</taxon>
        <taxon>Pseudomonadota</taxon>
        <taxon>Alphaproteobacteria</taxon>
        <taxon>Sphingomonadales</taxon>
        <taxon>Rhizorhabdaceae</taxon>
        <taxon>Edaphosphingomonas</taxon>
    </lineage>
</organism>
<evidence type="ECO:0000313" key="3">
    <source>
        <dbReference type="Proteomes" id="UP000241206"/>
    </source>
</evidence>
<feature type="region of interest" description="Disordered" evidence="1">
    <location>
        <begin position="67"/>
        <end position="181"/>
    </location>
</feature>
<protein>
    <submittedName>
        <fullName evidence="2">Porin</fullName>
    </submittedName>
</protein>
<feature type="compositionally biased region" description="Pro residues" evidence="1">
    <location>
        <begin position="109"/>
        <end position="130"/>
    </location>
</feature>
<evidence type="ECO:0000313" key="2">
    <source>
        <dbReference type="EMBL" id="PTD26266.1"/>
    </source>
</evidence>
<dbReference type="Proteomes" id="UP000241206">
    <property type="component" value="Unassembled WGS sequence"/>
</dbReference>
<keyword evidence="3" id="KW-1185">Reference proteome</keyword>
<accession>A0A2T4I6J4</accession>
<feature type="compositionally biased region" description="Low complexity" evidence="1">
    <location>
        <begin position="67"/>
        <end position="108"/>
    </location>
</feature>
<dbReference type="RefSeq" id="WP_107394084.1">
    <property type="nucleotide sequence ID" value="NZ_PHHF01000018.1"/>
</dbReference>
<feature type="compositionally biased region" description="Low complexity" evidence="1">
    <location>
        <begin position="131"/>
        <end position="145"/>
    </location>
</feature>
<evidence type="ECO:0000256" key="1">
    <source>
        <dbReference type="SAM" id="MobiDB-lite"/>
    </source>
</evidence>
<dbReference type="AlphaFoldDB" id="A0A2T4I6J4"/>
<dbReference type="InterPro" id="IPR045748">
    <property type="entry name" value="DcaP"/>
</dbReference>
<dbReference type="EMBL" id="PHHF01000018">
    <property type="protein sequence ID" value="PTD26266.1"/>
    <property type="molecule type" value="Genomic_DNA"/>
</dbReference>
<dbReference type="Pfam" id="PF19577">
    <property type="entry name" value="DcaP"/>
    <property type="match status" value="1"/>
</dbReference>
<gene>
    <name evidence="2" type="ORF">CV103_04585</name>
</gene>
<proteinExistence type="predicted"/>
<reference evidence="2 3" key="1">
    <citation type="submission" date="2017-11" db="EMBL/GenBank/DDBJ databases">
        <title>Sphingomonas oleivorans sp. nov., isolated from oil-contaminated soil.</title>
        <authorList>
            <person name="Wang L."/>
            <person name="Chen L."/>
        </authorList>
    </citation>
    <scope>NUCLEOTIDE SEQUENCE [LARGE SCALE GENOMIC DNA]</scope>
    <source>
        <strain evidence="2 3">K101</strain>
    </source>
</reference>